<feature type="non-terminal residue" evidence="2">
    <location>
        <position position="122"/>
    </location>
</feature>
<comment type="caution">
    <text evidence="2">The sequence shown here is derived from an EMBL/GenBank/DDBJ whole genome shotgun (WGS) entry which is preliminary data.</text>
</comment>
<name>A0A6I0KBP9_BACUN</name>
<protein>
    <submittedName>
        <fullName evidence="2">ABC transporter permease</fullName>
    </submittedName>
</protein>
<reference evidence="2 3" key="1">
    <citation type="journal article" date="2019" name="Nat. Med.">
        <title>A library of human gut bacterial isolates paired with longitudinal multiomics data enables mechanistic microbiome research.</title>
        <authorList>
            <person name="Poyet M."/>
            <person name="Groussin M."/>
            <person name="Gibbons S.M."/>
            <person name="Avila-Pacheco J."/>
            <person name="Jiang X."/>
            <person name="Kearney S.M."/>
            <person name="Perrotta A.R."/>
            <person name="Berdy B."/>
            <person name="Zhao S."/>
            <person name="Lieberman T.D."/>
            <person name="Swanson P.K."/>
            <person name="Smith M."/>
            <person name="Roesemann S."/>
            <person name="Alexander J.E."/>
            <person name="Rich S.A."/>
            <person name="Livny J."/>
            <person name="Vlamakis H."/>
            <person name="Clish C."/>
            <person name="Bullock K."/>
            <person name="Deik A."/>
            <person name="Scott J."/>
            <person name="Pierce K.A."/>
            <person name="Xavier R.J."/>
            <person name="Alm E.J."/>
        </authorList>
    </citation>
    <scope>NUCLEOTIDE SEQUENCE [LARGE SCALE GENOMIC DNA]</scope>
    <source>
        <strain evidence="2 3">BIOML-A27</strain>
    </source>
</reference>
<evidence type="ECO:0000256" key="1">
    <source>
        <dbReference type="SAM" id="Phobius"/>
    </source>
</evidence>
<organism evidence="2 3">
    <name type="scientific">Bacteroides uniformis</name>
    <dbReference type="NCBI Taxonomy" id="820"/>
    <lineage>
        <taxon>Bacteria</taxon>
        <taxon>Pseudomonadati</taxon>
        <taxon>Bacteroidota</taxon>
        <taxon>Bacteroidia</taxon>
        <taxon>Bacteroidales</taxon>
        <taxon>Bacteroidaceae</taxon>
        <taxon>Bacteroides</taxon>
    </lineage>
</organism>
<keyword evidence="1" id="KW-1133">Transmembrane helix</keyword>
<accession>A0A6I0KBP9</accession>
<dbReference type="Proteomes" id="UP000433928">
    <property type="component" value="Unassembled WGS sequence"/>
</dbReference>
<evidence type="ECO:0000313" key="3">
    <source>
        <dbReference type="Proteomes" id="UP000433928"/>
    </source>
</evidence>
<evidence type="ECO:0000313" key="2">
    <source>
        <dbReference type="EMBL" id="KAB4164336.1"/>
    </source>
</evidence>
<keyword evidence="1" id="KW-0472">Membrane</keyword>
<proteinExistence type="predicted"/>
<dbReference type="EMBL" id="WCUG01000101">
    <property type="protein sequence ID" value="KAB4164336.1"/>
    <property type="molecule type" value="Genomic_DNA"/>
</dbReference>
<sequence length="122" mass="14260">MYILKFVLRSWWRNKLFVTISLVSLVIGIACTNLLTAFVLYEYNIEYNNPNRDRILRLTQTLPFAQQEMQGTFVYHESVPEIISQFPEIEASLRTQAITHTKIRVDDQEYSELNLLSADSTL</sequence>
<gene>
    <name evidence="2" type="ORF">GAQ59_22645</name>
</gene>
<keyword evidence="1" id="KW-0812">Transmembrane</keyword>
<dbReference type="PROSITE" id="PS51257">
    <property type="entry name" value="PROKAR_LIPOPROTEIN"/>
    <property type="match status" value="1"/>
</dbReference>
<dbReference type="AlphaFoldDB" id="A0A6I0KBP9"/>
<feature type="transmembrane region" description="Helical" evidence="1">
    <location>
        <begin position="16"/>
        <end position="41"/>
    </location>
</feature>